<sequence>MLVTQPETSVPSPSSAEEEEESPSGEVRVNLFARTDVGQVREHNEDNFLVADLTRRTRGLLEANRATAVGPQGAVFAVCDGMGGAAAGEIASQLAVDIIYERLVDGLAERPIRRDELARRLVRAVETAGLRIFHEAKADRSRRGMGTTVTAAALVDEVLFFAQVGDSRGYVLRGDTLVQLTRDQSLVNQLIEAGQLTEEEAETFEHNNIILQALGTSDTVQVDLTYAELRRGDILLLCSDGLSGMVRFEEIREALRSGAEPLEICKALTERANNAGGHDNITVIIVRFDGTGLKPLEAETEPLKYRKYVLGDEGGEGGMAGPNSSPSGTSLGPSGSEPAMTGASNSLRPSAGAGASAWQEQGAHGAYDHDDRIDIPGTHVPIWMVVGIIFGVVVLLAGTAFLLLR</sequence>
<dbReference type="KEGG" id="llu:AKJ09_09722"/>
<dbReference type="CDD" id="cd00143">
    <property type="entry name" value="PP2Cc"/>
    <property type="match status" value="1"/>
</dbReference>
<feature type="region of interest" description="Disordered" evidence="1">
    <location>
        <begin position="315"/>
        <end position="363"/>
    </location>
</feature>
<name>A0A0K1QBD2_9BACT</name>
<dbReference type="OrthoDB" id="9801841at2"/>
<keyword evidence="2" id="KW-1133">Transmembrane helix</keyword>
<feature type="transmembrane region" description="Helical" evidence="2">
    <location>
        <begin position="382"/>
        <end position="404"/>
    </location>
</feature>
<dbReference type="InterPro" id="IPR036457">
    <property type="entry name" value="PPM-type-like_dom_sf"/>
</dbReference>
<feature type="region of interest" description="Disordered" evidence="1">
    <location>
        <begin position="1"/>
        <end position="25"/>
    </location>
</feature>
<dbReference type="InterPro" id="IPR001932">
    <property type="entry name" value="PPM-type_phosphatase-like_dom"/>
</dbReference>
<feature type="compositionally biased region" description="Low complexity" evidence="1">
    <location>
        <begin position="1"/>
        <end position="15"/>
    </location>
</feature>
<dbReference type="SUPFAM" id="SSF81606">
    <property type="entry name" value="PP2C-like"/>
    <property type="match status" value="1"/>
</dbReference>
<protein>
    <submittedName>
        <fullName evidence="4">Serine/threonine phosphatase PrpC</fullName>
    </submittedName>
</protein>
<dbReference type="PANTHER" id="PTHR47992">
    <property type="entry name" value="PROTEIN PHOSPHATASE"/>
    <property type="match status" value="1"/>
</dbReference>
<dbReference type="InterPro" id="IPR015655">
    <property type="entry name" value="PP2C"/>
</dbReference>
<dbReference type="Pfam" id="PF13672">
    <property type="entry name" value="PP2C_2"/>
    <property type="match status" value="1"/>
</dbReference>
<keyword evidence="2" id="KW-0812">Transmembrane</keyword>
<dbReference type="NCBIfam" id="NF033484">
    <property type="entry name" value="Stp1_PP2C_phos"/>
    <property type="match status" value="1"/>
</dbReference>
<dbReference type="AlphaFoldDB" id="A0A0K1QBD2"/>
<accession>A0A0K1QBD2</accession>
<gene>
    <name evidence="4" type="ORF">AKJ09_09722</name>
</gene>
<evidence type="ECO:0000313" key="5">
    <source>
        <dbReference type="Proteomes" id="UP000064967"/>
    </source>
</evidence>
<evidence type="ECO:0000256" key="1">
    <source>
        <dbReference type="SAM" id="MobiDB-lite"/>
    </source>
</evidence>
<reference evidence="4 5" key="1">
    <citation type="submission" date="2015-08" db="EMBL/GenBank/DDBJ databases">
        <authorList>
            <person name="Babu N.S."/>
            <person name="Beckwith C.J."/>
            <person name="Beseler K.G."/>
            <person name="Brison A."/>
            <person name="Carone J.V."/>
            <person name="Caskin T.P."/>
            <person name="Diamond M."/>
            <person name="Durham M.E."/>
            <person name="Foxe J.M."/>
            <person name="Go M."/>
            <person name="Henderson B.A."/>
            <person name="Jones I.B."/>
            <person name="McGettigan J.A."/>
            <person name="Micheletti S.J."/>
            <person name="Nasrallah M.E."/>
            <person name="Ortiz D."/>
            <person name="Piller C.R."/>
            <person name="Privatt S.R."/>
            <person name="Schneider S.L."/>
            <person name="Sharp S."/>
            <person name="Smith T.C."/>
            <person name="Stanton J.D."/>
            <person name="Ullery H.E."/>
            <person name="Wilson R.J."/>
            <person name="Serrano M.G."/>
            <person name="Buck G."/>
            <person name="Lee V."/>
            <person name="Wang Y."/>
            <person name="Carvalho R."/>
            <person name="Voegtly L."/>
            <person name="Shi R."/>
            <person name="Duckworth R."/>
            <person name="Johnson A."/>
            <person name="Loviza R."/>
            <person name="Walstead R."/>
            <person name="Shah Z."/>
            <person name="Kiflezghi M."/>
            <person name="Wade K."/>
            <person name="Ball S.L."/>
            <person name="Bradley K.W."/>
            <person name="Asai D.J."/>
            <person name="Bowman C.A."/>
            <person name="Russell D.A."/>
            <person name="Pope W.H."/>
            <person name="Jacobs-Sera D."/>
            <person name="Hendrix R.W."/>
            <person name="Hatfull G.F."/>
        </authorList>
    </citation>
    <scope>NUCLEOTIDE SEQUENCE [LARGE SCALE GENOMIC DNA]</scope>
    <source>
        <strain evidence="4 5">DSM 27648</strain>
    </source>
</reference>
<evidence type="ECO:0000313" key="4">
    <source>
        <dbReference type="EMBL" id="AKV03059.1"/>
    </source>
</evidence>
<proteinExistence type="predicted"/>
<evidence type="ECO:0000256" key="2">
    <source>
        <dbReference type="SAM" id="Phobius"/>
    </source>
</evidence>
<dbReference type="SMART" id="SM00331">
    <property type="entry name" value="PP2C_SIG"/>
    <property type="match status" value="1"/>
</dbReference>
<feature type="compositionally biased region" description="Low complexity" evidence="1">
    <location>
        <begin position="321"/>
        <end position="338"/>
    </location>
</feature>
<dbReference type="Proteomes" id="UP000064967">
    <property type="component" value="Chromosome"/>
</dbReference>
<dbReference type="GO" id="GO:0004722">
    <property type="term" value="F:protein serine/threonine phosphatase activity"/>
    <property type="evidence" value="ECO:0007669"/>
    <property type="project" value="InterPro"/>
</dbReference>
<dbReference type="SMART" id="SM00332">
    <property type="entry name" value="PP2Cc"/>
    <property type="match status" value="1"/>
</dbReference>
<dbReference type="EMBL" id="CP012333">
    <property type="protein sequence ID" value="AKV03059.1"/>
    <property type="molecule type" value="Genomic_DNA"/>
</dbReference>
<organism evidence="4 5">
    <name type="scientific">Labilithrix luteola</name>
    <dbReference type="NCBI Taxonomy" id="1391654"/>
    <lineage>
        <taxon>Bacteria</taxon>
        <taxon>Pseudomonadati</taxon>
        <taxon>Myxococcota</taxon>
        <taxon>Polyangia</taxon>
        <taxon>Polyangiales</taxon>
        <taxon>Labilitrichaceae</taxon>
        <taxon>Labilithrix</taxon>
    </lineage>
</organism>
<evidence type="ECO:0000259" key="3">
    <source>
        <dbReference type="PROSITE" id="PS51746"/>
    </source>
</evidence>
<dbReference type="Gene3D" id="3.60.40.10">
    <property type="entry name" value="PPM-type phosphatase domain"/>
    <property type="match status" value="1"/>
</dbReference>
<dbReference type="PROSITE" id="PS51746">
    <property type="entry name" value="PPM_2"/>
    <property type="match status" value="1"/>
</dbReference>
<keyword evidence="5" id="KW-1185">Reference proteome</keyword>
<keyword evidence="2" id="KW-0472">Membrane</keyword>
<dbReference type="STRING" id="1391654.AKJ09_09722"/>
<feature type="domain" description="PPM-type phosphatase" evidence="3">
    <location>
        <begin position="31"/>
        <end position="288"/>
    </location>
</feature>